<evidence type="ECO:0000313" key="2">
    <source>
        <dbReference type="EMBL" id="KAE8155239.1"/>
    </source>
</evidence>
<keyword evidence="1" id="KW-1133">Transmembrane helix</keyword>
<dbReference type="OrthoDB" id="4449063at2759"/>
<keyword evidence="3" id="KW-1185">Reference proteome</keyword>
<protein>
    <submittedName>
        <fullName evidence="2">Uncharacterized protein</fullName>
    </submittedName>
</protein>
<keyword evidence="1" id="KW-0812">Transmembrane</keyword>
<reference evidence="2 3" key="1">
    <citation type="submission" date="2019-04" db="EMBL/GenBank/DDBJ databases">
        <title>Friends and foes A comparative genomics study of 23 Aspergillus species from section Flavi.</title>
        <authorList>
            <consortium name="DOE Joint Genome Institute"/>
            <person name="Kjaerbolling I."/>
            <person name="Vesth T."/>
            <person name="Frisvad J.C."/>
            <person name="Nybo J.L."/>
            <person name="Theobald S."/>
            <person name="Kildgaard S."/>
            <person name="Isbrandt T."/>
            <person name="Kuo A."/>
            <person name="Sato A."/>
            <person name="Lyhne E.K."/>
            <person name="Kogle M.E."/>
            <person name="Wiebenga A."/>
            <person name="Kun R.S."/>
            <person name="Lubbers R.J."/>
            <person name="Makela M.R."/>
            <person name="Barry K."/>
            <person name="Chovatia M."/>
            <person name="Clum A."/>
            <person name="Daum C."/>
            <person name="Haridas S."/>
            <person name="He G."/>
            <person name="LaButti K."/>
            <person name="Lipzen A."/>
            <person name="Mondo S."/>
            <person name="Riley R."/>
            <person name="Salamov A."/>
            <person name="Simmons B.A."/>
            <person name="Magnuson J.K."/>
            <person name="Henrissat B."/>
            <person name="Mortensen U.H."/>
            <person name="Larsen T.O."/>
            <person name="Devries R.P."/>
            <person name="Grigoriev I.V."/>
            <person name="Machida M."/>
            <person name="Baker S.E."/>
            <person name="Andersen M.R."/>
        </authorList>
    </citation>
    <scope>NUCLEOTIDE SEQUENCE [LARGE SCALE GENOMIC DNA]</scope>
    <source>
        <strain evidence="2 3">IBT 18842</strain>
    </source>
</reference>
<feature type="transmembrane region" description="Helical" evidence="1">
    <location>
        <begin position="46"/>
        <end position="64"/>
    </location>
</feature>
<gene>
    <name evidence="2" type="ORF">BDV25DRAFT_146382</name>
</gene>
<evidence type="ECO:0000256" key="1">
    <source>
        <dbReference type="SAM" id="Phobius"/>
    </source>
</evidence>
<dbReference type="AlphaFoldDB" id="A0A5N6U9X5"/>
<sequence>MAPKMRPETDYERWLQHHNPEVEIDPRPLYGPGRHGGFASSHDGSSVVPLLLLFVVLVAVVVAGREIVVTRKRRSDEV</sequence>
<dbReference type="EMBL" id="ML742023">
    <property type="protein sequence ID" value="KAE8155239.1"/>
    <property type="molecule type" value="Genomic_DNA"/>
</dbReference>
<name>A0A5N6U9X5_ASPAV</name>
<organism evidence="2 3">
    <name type="scientific">Aspergillus avenaceus</name>
    <dbReference type="NCBI Taxonomy" id="36643"/>
    <lineage>
        <taxon>Eukaryota</taxon>
        <taxon>Fungi</taxon>
        <taxon>Dikarya</taxon>
        <taxon>Ascomycota</taxon>
        <taxon>Pezizomycotina</taxon>
        <taxon>Eurotiomycetes</taxon>
        <taxon>Eurotiomycetidae</taxon>
        <taxon>Eurotiales</taxon>
        <taxon>Aspergillaceae</taxon>
        <taxon>Aspergillus</taxon>
        <taxon>Aspergillus subgen. Circumdati</taxon>
    </lineage>
</organism>
<evidence type="ECO:0000313" key="3">
    <source>
        <dbReference type="Proteomes" id="UP000325780"/>
    </source>
</evidence>
<proteinExistence type="predicted"/>
<keyword evidence="1" id="KW-0472">Membrane</keyword>
<feature type="non-terminal residue" evidence="2">
    <location>
        <position position="78"/>
    </location>
</feature>
<dbReference type="Proteomes" id="UP000325780">
    <property type="component" value="Unassembled WGS sequence"/>
</dbReference>
<accession>A0A5N6U9X5</accession>